<dbReference type="AlphaFoldDB" id="A0A4Y4CRX3"/>
<reference evidence="2 3" key="1">
    <citation type="submission" date="2019-06" db="EMBL/GenBank/DDBJ databases">
        <title>Whole genome shotgun sequence of Zoogloea ramigera NBRC 15342.</title>
        <authorList>
            <person name="Hosoyama A."/>
            <person name="Uohara A."/>
            <person name="Ohji S."/>
            <person name="Ichikawa N."/>
        </authorList>
    </citation>
    <scope>NUCLEOTIDE SEQUENCE [LARGE SCALE GENOMIC DNA]</scope>
    <source>
        <strain evidence="2 3">NBRC 15342</strain>
    </source>
</reference>
<protein>
    <submittedName>
        <fullName evidence="2">Uncharacterized protein</fullName>
    </submittedName>
</protein>
<proteinExistence type="predicted"/>
<sequence length="81" mass="9049">MDIVETLRVNPEHIALRDQAADEIERLRVENELFRRALKSADQAIAAAPIWHVQHRVLSEVIGGLKKSLGQLRQGRSGCPA</sequence>
<dbReference type="Proteomes" id="UP000318422">
    <property type="component" value="Unassembled WGS sequence"/>
</dbReference>
<name>A0A4Y4CRX3_ZOORA</name>
<comment type="caution">
    <text evidence="2">The sequence shown here is derived from an EMBL/GenBank/DDBJ whole genome shotgun (WGS) entry which is preliminary data.</text>
</comment>
<evidence type="ECO:0000256" key="1">
    <source>
        <dbReference type="SAM" id="Coils"/>
    </source>
</evidence>
<accession>A0A4Y4CRX3</accession>
<organism evidence="2 3">
    <name type="scientific">Zoogloea ramigera</name>
    <dbReference type="NCBI Taxonomy" id="350"/>
    <lineage>
        <taxon>Bacteria</taxon>
        <taxon>Pseudomonadati</taxon>
        <taxon>Pseudomonadota</taxon>
        <taxon>Betaproteobacteria</taxon>
        <taxon>Rhodocyclales</taxon>
        <taxon>Zoogloeaceae</taxon>
        <taxon>Zoogloea</taxon>
    </lineage>
</organism>
<keyword evidence="1" id="KW-0175">Coiled coil</keyword>
<dbReference type="OrthoDB" id="9959809at2"/>
<feature type="coiled-coil region" evidence="1">
    <location>
        <begin position="17"/>
        <end position="44"/>
    </location>
</feature>
<evidence type="ECO:0000313" key="2">
    <source>
        <dbReference type="EMBL" id="GEC95695.1"/>
    </source>
</evidence>
<dbReference type="EMBL" id="BJNV01000025">
    <property type="protein sequence ID" value="GEC95695.1"/>
    <property type="molecule type" value="Genomic_DNA"/>
</dbReference>
<dbReference type="RefSeq" id="WP_141351380.1">
    <property type="nucleotide sequence ID" value="NZ_BJNV01000025.1"/>
</dbReference>
<keyword evidence="3" id="KW-1185">Reference proteome</keyword>
<evidence type="ECO:0000313" key="3">
    <source>
        <dbReference type="Proteomes" id="UP000318422"/>
    </source>
</evidence>
<gene>
    <name evidence="2" type="ORF">ZRA01_17680</name>
</gene>